<keyword evidence="3" id="KW-1185">Reference proteome</keyword>
<evidence type="ECO:0000313" key="3">
    <source>
        <dbReference type="Proteomes" id="UP000007875"/>
    </source>
</evidence>
<reference evidence="3" key="1">
    <citation type="submission" date="2003-08" db="EMBL/GenBank/DDBJ databases">
        <authorList>
            <person name="Birren B."/>
            <person name="Nusbaum C."/>
            <person name="Abebe A."/>
            <person name="Abouelleil A."/>
            <person name="Adekoya E."/>
            <person name="Ait-zahra M."/>
            <person name="Allen N."/>
            <person name="Allen T."/>
            <person name="An P."/>
            <person name="Anderson M."/>
            <person name="Anderson S."/>
            <person name="Arachchi H."/>
            <person name="Armbruster J."/>
            <person name="Bachantsang P."/>
            <person name="Baldwin J."/>
            <person name="Barry A."/>
            <person name="Bayul T."/>
            <person name="Blitshsteyn B."/>
            <person name="Bloom T."/>
            <person name="Blye J."/>
            <person name="Boguslavskiy L."/>
            <person name="Borowsky M."/>
            <person name="Boukhgalter B."/>
            <person name="Brunache A."/>
            <person name="Butler J."/>
            <person name="Calixte N."/>
            <person name="Calvo S."/>
            <person name="Camarata J."/>
            <person name="Campo K."/>
            <person name="Chang J."/>
            <person name="Cheshatsang Y."/>
            <person name="Citroen M."/>
            <person name="Collymore A."/>
            <person name="Considine T."/>
            <person name="Cook A."/>
            <person name="Cooke P."/>
            <person name="Corum B."/>
            <person name="Cuomo C."/>
            <person name="David R."/>
            <person name="Dawoe T."/>
            <person name="Degray S."/>
            <person name="Dodge S."/>
            <person name="Dooley K."/>
            <person name="Dorje P."/>
            <person name="Dorjee K."/>
            <person name="Dorris L."/>
            <person name="Duffey N."/>
            <person name="Dupes A."/>
            <person name="Elkins T."/>
            <person name="Engels R."/>
            <person name="Erickson J."/>
            <person name="Farina A."/>
            <person name="Faro S."/>
            <person name="Ferreira P."/>
            <person name="Fischer H."/>
            <person name="Fitzgerald M."/>
            <person name="Foley K."/>
            <person name="Gage D."/>
            <person name="Galagan J."/>
            <person name="Gearin G."/>
            <person name="Gnerre S."/>
            <person name="Gnirke A."/>
            <person name="Goyette A."/>
            <person name="Graham J."/>
            <person name="Grandbois E."/>
            <person name="Gyaltsen K."/>
            <person name="Hafez N."/>
            <person name="Hagopian D."/>
            <person name="Hagos B."/>
            <person name="Hall J."/>
            <person name="Hatcher B."/>
            <person name="Heller A."/>
            <person name="Higgins H."/>
            <person name="Honan T."/>
            <person name="Horn A."/>
            <person name="Houde N."/>
            <person name="Hughes L."/>
            <person name="Hulme W."/>
            <person name="Husby E."/>
            <person name="Iliev I."/>
            <person name="Jaffe D."/>
            <person name="Jones C."/>
            <person name="Kamal M."/>
            <person name="Kamat A."/>
            <person name="Kamvysselis M."/>
            <person name="Karlsson E."/>
            <person name="Kells C."/>
            <person name="Kieu A."/>
            <person name="Kisner P."/>
            <person name="Kodira C."/>
            <person name="Kulbokas E."/>
            <person name="Labutti K."/>
            <person name="Lama D."/>
            <person name="Landers T."/>
            <person name="Leger J."/>
            <person name="Levine S."/>
            <person name="Lewis D."/>
            <person name="Lewis T."/>
            <person name="Lindblad-toh K."/>
            <person name="Liu X."/>
            <person name="Lokyitsang T."/>
            <person name="Lokyitsang Y."/>
            <person name="Lucien O."/>
            <person name="Lui A."/>
            <person name="Ma L.J."/>
            <person name="Mabbitt R."/>
            <person name="Macdonald J."/>
            <person name="Maclean C."/>
            <person name="Major J."/>
            <person name="Manning J."/>
            <person name="Marabella R."/>
            <person name="Maru K."/>
            <person name="Matthews C."/>
            <person name="Mauceli E."/>
            <person name="Mccarthy M."/>
            <person name="Mcdonough S."/>
            <person name="Mcghee T."/>
            <person name="Meldrim J."/>
            <person name="Meneus L."/>
            <person name="Mesirov J."/>
            <person name="Mihalev A."/>
            <person name="Mihova T."/>
            <person name="Mikkelsen T."/>
            <person name="Mlenga V."/>
            <person name="Moru K."/>
            <person name="Mozes J."/>
            <person name="Mulrain L."/>
            <person name="Munson G."/>
            <person name="Naylor J."/>
            <person name="Newes C."/>
            <person name="Nguyen C."/>
            <person name="Nguyen N."/>
            <person name="Nguyen T."/>
            <person name="Nicol R."/>
            <person name="Nielsen C."/>
            <person name="Nizzari M."/>
            <person name="Norbu C."/>
            <person name="Norbu N."/>
            <person name="O'donnell P."/>
            <person name="Okoawo O."/>
            <person name="O'leary S."/>
            <person name="Omotosho B."/>
            <person name="O'neill K."/>
            <person name="Osman S."/>
            <person name="Parker S."/>
            <person name="Perrin D."/>
            <person name="Phunkhang P."/>
            <person name="Piqani B."/>
            <person name="Purcell S."/>
            <person name="Rachupka T."/>
            <person name="Ramasamy U."/>
            <person name="Rameau R."/>
            <person name="Ray V."/>
            <person name="Raymond C."/>
            <person name="Retta R."/>
            <person name="Richardson S."/>
            <person name="Rise C."/>
            <person name="Rodriguez J."/>
            <person name="Rogers J."/>
            <person name="Rogov P."/>
            <person name="Rutman M."/>
            <person name="Schupbach R."/>
            <person name="Seaman C."/>
            <person name="Settipalli S."/>
            <person name="Sharpe T."/>
            <person name="Sheridan J."/>
            <person name="Sherpa N."/>
            <person name="Shi J."/>
            <person name="Smirnov S."/>
            <person name="Smith C."/>
            <person name="Sougnez C."/>
            <person name="Spencer B."/>
            <person name="Stalker J."/>
            <person name="Stange-thomann N."/>
            <person name="Stavropoulos S."/>
            <person name="Stetson K."/>
            <person name="Stone C."/>
            <person name="Stone S."/>
            <person name="Stubbs M."/>
            <person name="Talamas J."/>
            <person name="Tchuinga P."/>
            <person name="Tenzing P."/>
            <person name="Tesfaye S."/>
            <person name="Theodore J."/>
            <person name="Thoulutsang Y."/>
            <person name="Topham K."/>
            <person name="Towey S."/>
            <person name="Tsamla T."/>
            <person name="Tsomo N."/>
            <person name="Vallee D."/>
            <person name="Vassiliev H."/>
            <person name="Venkataraman V."/>
            <person name="Vinson J."/>
            <person name="Vo A."/>
            <person name="Wade C."/>
            <person name="Wang S."/>
            <person name="Wangchuk T."/>
            <person name="Wangdi T."/>
            <person name="Whittaker C."/>
            <person name="Wilkinson J."/>
            <person name="Wu Y."/>
            <person name="Wyman D."/>
            <person name="Yadav S."/>
            <person name="Yang S."/>
            <person name="Yang X."/>
            <person name="Yeager S."/>
            <person name="Yee E."/>
            <person name="Young G."/>
            <person name="Zainoun J."/>
            <person name="Zembeck L."/>
            <person name="Zimmer A."/>
            <person name="Zody M."/>
            <person name="Lander E."/>
        </authorList>
    </citation>
    <scope>NUCLEOTIDE SEQUENCE [LARGE SCALE GENOMIC DNA]</scope>
</reference>
<accession>H2YX47</accession>
<name>H2YX47_CIOSA</name>
<feature type="region of interest" description="Disordered" evidence="1">
    <location>
        <begin position="201"/>
        <end position="220"/>
    </location>
</feature>
<feature type="compositionally biased region" description="Basic and acidic residues" evidence="1">
    <location>
        <begin position="27"/>
        <end position="62"/>
    </location>
</feature>
<dbReference type="AlphaFoldDB" id="H2YX47"/>
<dbReference type="OMA" id="QNCTAFP"/>
<feature type="region of interest" description="Disordered" evidence="1">
    <location>
        <begin position="23"/>
        <end position="99"/>
    </location>
</feature>
<reference evidence="2" key="2">
    <citation type="submission" date="2025-08" db="UniProtKB">
        <authorList>
            <consortium name="Ensembl"/>
        </authorList>
    </citation>
    <scope>IDENTIFICATION</scope>
</reference>
<organism evidence="2 3">
    <name type="scientific">Ciona savignyi</name>
    <name type="common">Pacific transparent sea squirt</name>
    <dbReference type="NCBI Taxonomy" id="51511"/>
    <lineage>
        <taxon>Eukaryota</taxon>
        <taxon>Metazoa</taxon>
        <taxon>Chordata</taxon>
        <taxon>Tunicata</taxon>
        <taxon>Ascidiacea</taxon>
        <taxon>Phlebobranchia</taxon>
        <taxon>Cionidae</taxon>
        <taxon>Ciona</taxon>
    </lineage>
</organism>
<dbReference type="GeneTree" id="ENSGT00390000002583"/>
<sequence length="220" mass="24195">MTEAVPVRRSRRAASLTAEVLWNLQIEDDKKNKEKSERKNSTSKEIEPSKRGRKRSSVDNKNEGNSQQVDTFKSVPEKKARTQNCTAFPETKPLGGGRRIHGKLTASVAPLMKSPPVAAQRTEVTHNNPILLLPVSLRSDPNPEGISLLTLQTSSDLFSCLGINNKPKVGENWGVTSITQSNTNPQGVRIGIKRCGLTLPTPHTPMYSIKTPRPHTTGQE</sequence>
<dbReference type="Ensembl" id="ENSCSAVT00000010028.1">
    <property type="protein sequence ID" value="ENSCSAVP00000009908.1"/>
    <property type="gene ID" value="ENSCSAVG00000005825.1"/>
</dbReference>
<reference evidence="2" key="3">
    <citation type="submission" date="2025-09" db="UniProtKB">
        <authorList>
            <consortium name="Ensembl"/>
        </authorList>
    </citation>
    <scope>IDENTIFICATION</scope>
</reference>
<evidence type="ECO:0000256" key="1">
    <source>
        <dbReference type="SAM" id="MobiDB-lite"/>
    </source>
</evidence>
<dbReference type="HOGENOM" id="CLU_1258644_0_0_1"/>
<dbReference type="Proteomes" id="UP000007875">
    <property type="component" value="Unassembled WGS sequence"/>
</dbReference>
<proteinExistence type="predicted"/>
<dbReference type="InParanoid" id="H2YX47"/>
<evidence type="ECO:0000313" key="2">
    <source>
        <dbReference type="Ensembl" id="ENSCSAVP00000009908.1"/>
    </source>
</evidence>
<protein>
    <submittedName>
        <fullName evidence="2">Uncharacterized protein</fullName>
    </submittedName>
</protein>